<dbReference type="Pfam" id="PF04213">
    <property type="entry name" value="HtaA"/>
    <property type="match status" value="1"/>
</dbReference>
<dbReference type="Proteomes" id="UP000291832">
    <property type="component" value="Unassembled WGS sequence"/>
</dbReference>
<keyword evidence="6" id="KW-1185">Reference proteome</keyword>
<dbReference type="AlphaFoldDB" id="A0A4Q7TZ64"/>
<keyword evidence="2" id="KW-0472">Membrane</keyword>
<evidence type="ECO:0000256" key="3">
    <source>
        <dbReference type="SAM" id="SignalP"/>
    </source>
</evidence>
<comment type="caution">
    <text evidence="5">The sequence shown here is derived from an EMBL/GenBank/DDBJ whole genome shotgun (WGS) entry which is preliminary data.</text>
</comment>
<evidence type="ECO:0000256" key="2">
    <source>
        <dbReference type="SAM" id="Phobius"/>
    </source>
</evidence>
<keyword evidence="3" id="KW-0732">Signal</keyword>
<keyword evidence="2" id="KW-0812">Transmembrane</keyword>
<dbReference type="EMBL" id="SHKI01000004">
    <property type="protein sequence ID" value="RZT66273.1"/>
    <property type="molecule type" value="Genomic_DNA"/>
</dbReference>
<protein>
    <submittedName>
        <fullName evidence="5">Htaa protein</fullName>
    </submittedName>
</protein>
<dbReference type="InterPro" id="IPR007331">
    <property type="entry name" value="Htaa"/>
</dbReference>
<gene>
    <name evidence="5" type="ORF">EV139_1705</name>
</gene>
<keyword evidence="2" id="KW-1133">Transmembrane helix</keyword>
<dbReference type="RefSeq" id="WP_130453872.1">
    <property type="nucleotide sequence ID" value="NZ_QYAG01000001.1"/>
</dbReference>
<evidence type="ECO:0000313" key="5">
    <source>
        <dbReference type="EMBL" id="RZT66273.1"/>
    </source>
</evidence>
<name>A0A4Q7TZ64_9MICO</name>
<sequence length="299" mass="29868">MNSTFPSRAAALIGTATLSVGLLAAPAAAVAAPVAATTTDASCSVSTATLNWGVKESFRSYISGSIANGEWTVSDDMRYETPDFIWNAASGEVASDLESGQIGFTGAVHFTGHDGAMKLDLADPIVEFEGEDTAYLTLTIGATDSADAGGEAAATTIRAAKIDLTGAVEAGGTELSIQGAVPRLTSEGAAALNGDYGSYVAGEELDPVVLNATVAGCELGASTAAPTETPQATASPETTPSTPEPAATPSIPWLPIGIGAVALLVIGVTGGMLLAGRKRTQPEAAPAVESPDGRSEPDA</sequence>
<evidence type="ECO:0000313" key="6">
    <source>
        <dbReference type="Proteomes" id="UP000291832"/>
    </source>
</evidence>
<feature type="domain" description="Htaa" evidence="4">
    <location>
        <begin position="48"/>
        <end position="210"/>
    </location>
</feature>
<dbReference type="OrthoDB" id="7210788at2"/>
<proteinExistence type="predicted"/>
<feature type="transmembrane region" description="Helical" evidence="2">
    <location>
        <begin position="253"/>
        <end position="275"/>
    </location>
</feature>
<accession>A0A4Q7TZ64</accession>
<evidence type="ECO:0000256" key="1">
    <source>
        <dbReference type="SAM" id="MobiDB-lite"/>
    </source>
</evidence>
<feature type="region of interest" description="Disordered" evidence="1">
    <location>
        <begin position="223"/>
        <end position="248"/>
    </location>
</feature>
<reference evidence="5 6" key="1">
    <citation type="journal article" date="2015" name="Stand. Genomic Sci.">
        <title>Genomic Encyclopedia of Bacterial and Archaeal Type Strains, Phase III: the genomes of soil and plant-associated and newly described type strains.</title>
        <authorList>
            <person name="Whitman W.B."/>
            <person name="Woyke T."/>
            <person name="Klenk H.P."/>
            <person name="Zhou Y."/>
            <person name="Lilburn T.G."/>
            <person name="Beck B.J."/>
            <person name="De Vos P."/>
            <person name="Vandamme P."/>
            <person name="Eisen J.A."/>
            <person name="Garrity G."/>
            <person name="Hugenholtz P."/>
            <person name="Kyrpides N.C."/>
        </authorList>
    </citation>
    <scope>NUCLEOTIDE SEQUENCE [LARGE SCALE GENOMIC DNA]</scope>
    <source>
        <strain evidence="5 6">RF6</strain>
    </source>
</reference>
<evidence type="ECO:0000259" key="4">
    <source>
        <dbReference type="Pfam" id="PF04213"/>
    </source>
</evidence>
<organism evidence="5 6">
    <name type="scientific">Leucobacter luti</name>
    <dbReference type="NCBI Taxonomy" id="340320"/>
    <lineage>
        <taxon>Bacteria</taxon>
        <taxon>Bacillati</taxon>
        <taxon>Actinomycetota</taxon>
        <taxon>Actinomycetes</taxon>
        <taxon>Micrococcales</taxon>
        <taxon>Microbacteriaceae</taxon>
        <taxon>Leucobacter</taxon>
    </lineage>
</organism>
<feature type="region of interest" description="Disordered" evidence="1">
    <location>
        <begin position="277"/>
        <end position="299"/>
    </location>
</feature>
<feature type="signal peptide" evidence="3">
    <location>
        <begin position="1"/>
        <end position="31"/>
    </location>
</feature>
<feature type="chain" id="PRO_5038358256" evidence="3">
    <location>
        <begin position="32"/>
        <end position="299"/>
    </location>
</feature>